<dbReference type="GO" id="GO:0009245">
    <property type="term" value="P:lipid A biosynthetic process"/>
    <property type="evidence" value="ECO:0007669"/>
    <property type="project" value="UniProtKB-UniRule"/>
</dbReference>
<comment type="function">
    <text evidence="1 10">Condensation of UDP-2,3-diacylglucosamine and 2,3-diacylglucosamine-1-phosphate to form lipid A disaccharide, a precursor of lipid A, a phosphorylated glycolipid that anchors the lipopolysaccharide to the outer membrane of the cell.</text>
</comment>
<evidence type="ECO:0000256" key="4">
    <source>
        <dbReference type="ARBA" id="ARBA00022516"/>
    </source>
</evidence>
<dbReference type="Pfam" id="PF02684">
    <property type="entry name" value="LpxB"/>
    <property type="match status" value="1"/>
</dbReference>
<dbReference type="HOGENOM" id="CLU_036577_3_1_0"/>
<sequence length="385" mass="43166">MANTGEHILIVAGEASGDLHGAHLVRALKQQSPQLEICGVGGSHLTTEGVTLLGSSDELAVVGVFEVVKKLKTVWRVYKQLSRYLNEHRPDVLILIDYPEFNLRLARVAHRLGLPIVYYISPQVWAWRSNRVKLIRRLVTKMIVIFPFEQAFYKSHGVDVEWVGHPLVESVRPSQSKDVFCRQHELNPTQPIIGLLPGSRESEVERLLPMMLEAAQRIYAQKPEVQFVLPLAASLEQSALFQTALPSFVRLVRQQTYDAIHAADLVVTASGTVTVETAILETPMIITYIVSPLTYWLGRLFINVPFIGMVNLIANKQIVKELIQTQVTSEAIAQEVLTLLEHPEQLEIIRQDLRVVRQKLGETGAAERAAAVILDVLKKYGRDLS</sequence>
<comment type="similarity">
    <text evidence="10">Belongs to the LpxB family.</text>
</comment>
<dbReference type="SUPFAM" id="SSF53756">
    <property type="entry name" value="UDP-Glycosyltransferase/glycogen phosphorylase"/>
    <property type="match status" value="1"/>
</dbReference>
<reference evidence="11" key="1">
    <citation type="journal article" date="2015" name="PeerJ">
        <title>First genomic representation of candidate bacterial phylum KSB3 points to enhanced environmental sensing as a trigger of wastewater bulking.</title>
        <authorList>
            <person name="Sekiguchi Y."/>
            <person name="Ohashi A."/>
            <person name="Parks D.H."/>
            <person name="Yamauchi T."/>
            <person name="Tyson G.W."/>
            <person name="Hugenholtz P."/>
        </authorList>
    </citation>
    <scope>NUCLEOTIDE SEQUENCE [LARGE SCALE GENOMIC DNA]</scope>
</reference>
<evidence type="ECO:0000256" key="1">
    <source>
        <dbReference type="ARBA" id="ARBA00002056"/>
    </source>
</evidence>
<evidence type="ECO:0000256" key="9">
    <source>
        <dbReference type="ARBA" id="ARBA00048975"/>
    </source>
</evidence>
<dbReference type="Proteomes" id="UP000030661">
    <property type="component" value="Unassembled WGS sequence"/>
</dbReference>
<dbReference type="EC" id="2.4.1.182" evidence="2 10"/>
<comment type="catalytic activity">
    <reaction evidence="9 10">
        <text>a lipid X + a UDP-2-N,3-O-bis[(3R)-3-hydroxyacyl]-alpha-D-glucosamine = a lipid A disaccharide + UDP + H(+)</text>
        <dbReference type="Rhea" id="RHEA:67828"/>
        <dbReference type="ChEBI" id="CHEBI:15378"/>
        <dbReference type="ChEBI" id="CHEBI:58223"/>
        <dbReference type="ChEBI" id="CHEBI:137748"/>
        <dbReference type="ChEBI" id="CHEBI:176338"/>
        <dbReference type="ChEBI" id="CHEBI:176343"/>
        <dbReference type="EC" id="2.4.1.182"/>
    </reaction>
</comment>
<evidence type="ECO:0000256" key="5">
    <source>
        <dbReference type="ARBA" id="ARBA00022556"/>
    </source>
</evidence>
<evidence type="ECO:0000256" key="7">
    <source>
        <dbReference type="ARBA" id="ARBA00022679"/>
    </source>
</evidence>
<dbReference type="GO" id="GO:0008915">
    <property type="term" value="F:lipid-A-disaccharide synthase activity"/>
    <property type="evidence" value="ECO:0007669"/>
    <property type="project" value="UniProtKB-UniRule"/>
</dbReference>
<organism evidence="11">
    <name type="scientific">Vecturithrix granuli</name>
    <dbReference type="NCBI Taxonomy" id="1499967"/>
    <lineage>
        <taxon>Bacteria</taxon>
        <taxon>Candidatus Moduliflexota</taxon>
        <taxon>Candidatus Vecturitrichia</taxon>
        <taxon>Candidatus Vecturitrichales</taxon>
        <taxon>Candidatus Vecturitrichaceae</taxon>
        <taxon>Candidatus Vecturithrix</taxon>
    </lineage>
</organism>
<keyword evidence="5 10" id="KW-0441">Lipid A biosynthesis</keyword>
<accession>A0A081C9A0</accession>
<evidence type="ECO:0000256" key="3">
    <source>
        <dbReference type="ARBA" id="ARBA00020902"/>
    </source>
</evidence>
<proteinExistence type="inferred from homology"/>
<protein>
    <recommendedName>
        <fullName evidence="3 10">Lipid-A-disaccharide synthase</fullName>
        <ecNumber evidence="2 10">2.4.1.182</ecNumber>
    </recommendedName>
</protein>
<evidence type="ECO:0000313" key="12">
    <source>
        <dbReference type="Proteomes" id="UP000030661"/>
    </source>
</evidence>
<dbReference type="HAMAP" id="MF_00392">
    <property type="entry name" value="LpxB"/>
    <property type="match status" value="1"/>
</dbReference>
<comment type="pathway">
    <text evidence="10">Bacterial outer membrane biogenesis; LPS lipid A biosynthesis.</text>
</comment>
<keyword evidence="6 10" id="KW-0328">Glycosyltransferase</keyword>
<dbReference type="eggNOG" id="COG0763">
    <property type="taxonomic scope" value="Bacteria"/>
</dbReference>
<name>A0A081C9A0_VECG1</name>
<keyword evidence="7 10" id="KW-0808">Transferase</keyword>
<dbReference type="AlphaFoldDB" id="A0A081C9A0"/>
<keyword evidence="4 10" id="KW-0444">Lipid biosynthesis</keyword>
<dbReference type="PANTHER" id="PTHR30372">
    <property type="entry name" value="LIPID-A-DISACCHARIDE SYNTHASE"/>
    <property type="match status" value="1"/>
</dbReference>
<keyword evidence="8 10" id="KW-0443">Lipid metabolism</keyword>
<dbReference type="STRING" id="1499967.U27_01053"/>
<dbReference type="NCBIfam" id="TIGR00215">
    <property type="entry name" value="lpxB"/>
    <property type="match status" value="1"/>
</dbReference>
<evidence type="ECO:0000256" key="8">
    <source>
        <dbReference type="ARBA" id="ARBA00023098"/>
    </source>
</evidence>
<dbReference type="UniPathway" id="UPA00973"/>
<evidence type="ECO:0000256" key="10">
    <source>
        <dbReference type="HAMAP-Rule" id="MF_00392"/>
    </source>
</evidence>
<keyword evidence="12" id="KW-1185">Reference proteome</keyword>
<dbReference type="Gene3D" id="3.40.50.2000">
    <property type="entry name" value="Glycogen Phosphorylase B"/>
    <property type="match status" value="2"/>
</dbReference>
<evidence type="ECO:0000256" key="6">
    <source>
        <dbReference type="ARBA" id="ARBA00022676"/>
    </source>
</evidence>
<dbReference type="EMBL" id="DF820477">
    <property type="protein sequence ID" value="GAK61155.1"/>
    <property type="molecule type" value="Genomic_DNA"/>
</dbReference>
<dbReference type="GO" id="GO:0016020">
    <property type="term" value="C:membrane"/>
    <property type="evidence" value="ECO:0007669"/>
    <property type="project" value="GOC"/>
</dbReference>
<evidence type="ECO:0000256" key="2">
    <source>
        <dbReference type="ARBA" id="ARBA00012687"/>
    </source>
</evidence>
<evidence type="ECO:0000313" key="11">
    <source>
        <dbReference type="EMBL" id="GAK61155.1"/>
    </source>
</evidence>
<dbReference type="InterPro" id="IPR003835">
    <property type="entry name" value="Glyco_trans_19"/>
</dbReference>
<gene>
    <name evidence="10" type="primary">lpxB</name>
    <name evidence="11" type="ORF">U27_01053</name>
</gene>
<dbReference type="PANTHER" id="PTHR30372:SF4">
    <property type="entry name" value="LIPID-A-DISACCHARIDE SYNTHASE, MITOCHONDRIAL-RELATED"/>
    <property type="match status" value="1"/>
</dbReference>
<dbReference type="GO" id="GO:0005543">
    <property type="term" value="F:phospholipid binding"/>
    <property type="evidence" value="ECO:0007669"/>
    <property type="project" value="TreeGrafter"/>
</dbReference>